<dbReference type="SUPFAM" id="SSF52317">
    <property type="entry name" value="Class I glutamine amidotransferase-like"/>
    <property type="match status" value="1"/>
</dbReference>
<dbReference type="InterPro" id="IPR017926">
    <property type="entry name" value="GATASE"/>
</dbReference>
<dbReference type="Gene3D" id="3.40.50.880">
    <property type="match status" value="1"/>
</dbReference>
<gene>
    <name evidence="2" type="ORF">GGR95_001196</name>
</gene>
<name>A0A7W6E2J9_9RHOB</name>
<comment type="caution">
    <text evidence="2">The sequence shown here is derived from an EMBL/GenBank/DDBJ whole genome shotgun (WGS) entry which is preliminary data.</text>
</comment>
<dbReference type="EMBL" id="JACIEI010000003">
    <property type="protein sequence ID" value="MBB3993565.1"/>
    <property type="molecule type" value="Genomic_DNA"/>
</dbReference>
<dbReference type="InterPro" id="IPR029062">
    <property type="entry name" value="Class_I_gatase-like"/>
</dbReference>
<evidence type="ECO:0000313" key="3">
    <source>
        <dbReference type="Proteomes" id="UP000530268"/>
    </source>
</evidence>
<evidence type="ECO:0000313" key="2">
    <source>
        <dbReference type="EMBL" id="MBB3993565.1"/>
    </source>
</evidence>
<dbReference type="PANTHER" id="PTHR42695:SF5">
    <property type="entry name" value="GLUTAMINE AMIDOTRANSFERASE YLR126C-RELATED"/>
    <property type="match status" value="1"/>
</dbReference>
<dbReference type="RefSeq" id="WP_184563795.1">
    <property type="nucleotide sequence ID" value="NZ_JACIEI010000003.1"/>
</dbReference>
<reference evidence="2 3" key="1">
    <citation type="submission" date="2020-08" db="EMBL/GenBank/DDBJ databases">
        <title>Genomic Encyclopedia of Type Strains, Phase IV (KMG-IV): sequencing the most valuable type-strain genomes for metagenomic binning, comparative biology and taxonomic classification.</title>
        <authorList>
            <person name="Goeker M."/>
        </authorList>
    </citation>
    <scope>NUCLEOTIDE SEQUENCE [LARGE SCALE GENOMIC DNA]</scope>
    <source>
        <strain evidence="2 3">DSM 102234</strain>
    </source>
</reference>
<sequence>MKIGILRAGHSPDGMIEAMGNYDEMFVTLLAGNDFTFQTYSVVDGEFPASAQEADGWLITGSKHGAYEDHAWIPPLENLIRDINSADKPLIGVCFGHQIIAQALGGKVEKFKDGWSVGRTEYTLDGKTVALNAWHQDQVTQLPTGARVVGSSDFCANAMLAYGDNIWTVQPHPEFSPEFVDGLIKSRGIGVVPDAQLADASTKLDQPLDRTDIAAHMAQFFKSKARA</sequence>
<organism evidence="2 3">
    <name type="scientific">Sulfitobacter undariae</name>
    <dbReference type="NCBI Taxonomy" id="1563671"/>
    <lineage>
        <taxon>Bacteria</taxon>
        <taxon>Pseudomonadati</taxon>
        <taxon>Pseudomonadota</taxon>
        <taxon>Alphaproteobacteria</taxon>
        <taxon>Rhodobacterales</taxon>
        <taxon>Roseobacteraceae</taxon>
        <taxon>Sulfitobacter</taxon>
    </lineage>
</organism>
<dbReference type="CDD" id="cd01741">
    <property type="entry name" value="GATase1_1"/>
    <property type="match status" value="1"/>
</dbReference>
<dbReference type="PROSITE" id="PS51273">
    <property type="entry name" value="GATASE_TYPE_1"/>
    <property type="match status" value="1"/>
</dbReference>
<dbReference type="PANTHER" id="PTHR42695">
    <property type="entry name" value="GLUTAMINE AMIDOTRANSFERASE YLR126C-RELATED"/>
    <property type="match status" value="1"/>
</dbReference>
<evidence type="ECO:0000259" key="1">
    <source>
        <dbReference type="Pfam" id="PF00117"/>
    </source>
</evidence>
<dbReference type="Proteomes" id="UP000530268">
    <property type="component" value="Unassembled WGS sequence"/>
</dbReference>
<dbReference type="AlphaFoldDB" id="A0A7W6E2J9"/>
<feature type="domain" description="Glutamine amidotransferase" evidence="1">
    <location>
        <begin position="73"/>
        <end position="178"/>
    </location>
</feature>
<protein>
    <submittedName>
        <fullName evidence="2">GMP synthase (Glutamine-hydrolyzing)</fullName>
        <ecNumber evidence="2">6.3.5.2</ecNumber>
    </submittedName>
</protein>
<dbReference type="InterPro" id="IPR044992">
    <property type="entry name" value="ChyE-like"/>
</dbReference>
<dbReference type="Pfam" id="PF00117">
    <property type="entry name" value="GATase"/>
    <property type="match status" value="1"/>
</dbReference>
<accession>A0A7W6E2J9</accession>
<dbReference type="GO" id="GO:0005829">
    <property type="term" value="C:cytosol"/>
    <property type="evidence" value="ECO:0007669"/>
    <property type="project" value="TreeGrafter"/>
</dbReference>
<dbReference type="EC" id="6.3.5.2" evidence="2"/>
<dbReference type="GO" id="GO:0003922">
    <property type="term" value="F:GMP synthase (glutamine-hydrolyzing) activity"/>
    <property type="evidence" value="ECO:0007669"/>
    <property type="project" value="UniProtKB-EC"/>
</dbReference>
<keyword evidence="3" id="KW-1185">Reference proteome</keyword>
<keyword evidence="2" id="KW-0436">Ligase</keyword>
<proteinExistence type="predicted"/>